<feature type="chain" id="PRO_5047130176" description="Secreted protein" evidence="1">
    <location>
        <begin position="20"/>
        <end position="267"/>
    </location>
</feature>
<evidence type="ECO:0008006" key="4">
    <source>
        <dbReference type="Google" id="ProtNLM"/>
    </source>
</evidence>
<keyword evidence="1" id="KW-0732">Signal</keyword>
<name>A0ABR6Y4K8_9FLAO</name>
<protein>
    <recommendedName>
        <fullName evidence="4">Secreted protein</fullName>
    </recommendedName>
</protein>
<reference evidence="2 3" key="1">
    <citation type="submission" date="2020-08" db="EMBL/GenBank/DDBJ databases">
        <title>Winogradskyella ouciana sp. nov., isolated from the hadal seawater of the Mariana Trench.</title>
        <authorList>
            <person name="He X."/>
        </authorList>
    </citation>
    <scope>NUCLEOTIDE SEQUENCE [LARGE SCALE GENOMIC DNA]</scope>
    <source>
        <strain evidence="2 3">KCTC 22026</strain>
    </source>
</reference>
<gene>
    <name evidence="2" type="ORF">H6H04_14575</name>
</gene>
<evidence type="ECO:0000313" key="2">
    <source>
        <dbReference type="EMBL" id="MBC3847619.1"/>
    </source>
</evidence>
<sequence length="267" mass="30693">MLKKIVFSVSFVLISVCGAAQKDINNYKYIIVPKTFDFLKSEDQYQLNSLTKFLFNKYGYEAYFAGDDLPDDLKKDRCLALTSEVLKPKGGLFKTKLEIVLNDCYGTAVMTSQVGESRLKEFDKAYNQALRNAFETYKKLDYKYVSNQEVSVETKVAENIKEKSDIDTKEKESLSEKAEIITVTENKSNDLESKENHSIMYYAQAIENGFQLVDSQPKIVMILLETTAENIFIVKGKNAIVYKEDGFWYFSENNGKLKEKKLMNIKF</sequence>
<comment type="caution">
    <text evidence="2">The sequence shown here is derived from an EMBL/GenBank/DDBJ whole genome shotgun (WGS) entry which is preliminary data.</text>
</comment>
<organism evidence="2 3">
    <name type="scientific">Winogradskyella echinorum</name>
    <dbReference type="NCBI Taxonomy" id="538189"/>
    <lineage>
        <taxon>Bacteria</taxon>
        <taxon>Pseudomonadati</taxon>
        <taxon>Bacteroidota</taxon>
        <taxon>Flavobacteriia</taxon>
        <taxon>Flavobacteriales</taxon>
        <taxon>Flavobacteriaceae</taxon>
        <taxon>Winogradskyella</taxon>
    </lineage>
</organism>
<dbReference type="Proteomes" id="UP000607435">
    <property type="component" value="Unassembled WGS sequence"/>
</dbReference>
<keyword evidence="3" id="KW-1185">Reference proteome</keyword>
<evidence type="ECO:0000313" key="3">
    <source>
        <dbReference type="Proteomes" id="UP000607435"/>
    </source>
</evidence>
<accession>A0ABR6Y4K8</accession>
<feature type="signal peptide" evidence="1">
    <location>
        <begin position="1"/>
        <end position="19"/>
    </location>
</feature>
<dbReference type="RefSeq" id="WP_186846734.1">
    <property type="nucleotide sequence ID" value="NZ_JACOME010000005.1"/>
</dbReference>
<proteinExistence type="predicted"/>
<dbReference type="EMBL" id="JACOME010000005">
    <property type="protein sequence ID" value="MBC3847619.1"/>
    <property type="molecule type" value="Genomic_DNA"/>
</dbReference>
<evidence type="ECO:0000256" key="1">
    <source>
        <dbReference type="SAM" id="SignalP"/>
    </source>
</evidence>